<feature type="domain" description="Cas5fv helical" evidence="1">
    <location>
        <begin position="209"/>
        <end position="309"/>
    </location>
</feature>
<proteinExistence type="predicted"/>
<dbReference type="AlphaFoldDB" id="A0A1N7DX10"/>
<keyword evidence="3" id="KW-1185">Reference proteome</keyword>
<reference evidence="3" key="1">
    <citation type="submission" date="2017-01" db="EMBL/GenBank/DDBJ databases">
        <authorList>
            <person name="Varghese N."/>
            <person name="Submissions S."/>
        </authorList>
    </citation>
    <scope>NUCLEOTIDE SEQUENCE [LARGE SCALE GENOMIC DNA]</scope>
    <source>
        <strain evidence="3">DSM 21768</strain>
    </source>
</reference>
<dbReference type="InterPro" id="IPR047583">
    <property type="entry name" value="Cas5fv"/>
</dbReference>
<dbReference type="RefSeq" id="WP_076554663.1">
    <property type="nucleotide sequence ID" value="NZ_FTNU01000002.1"/>
</dbReference>
<evidence type="ECO:0000313" key="2">
    <source>
        <dbReference type="EMBL" id="SIR80399.1"/>
    </source>
</evidence>
<dbReference type="Pfam" id="PF20158">
    <property type="entry name" value="Cas5fv_helical"/>
    <property type="match status" value="2"/>
</dbReference>
<accession>A0A1N7DX10</accession>
<protein>
    <recommendedName>
        <fullName evidence="1">Cas5fv helical domain-containing protein</fullName>
    </recommendedName>
</protein>
<dbReference type="CDD" id="cd21143">
    <property type="entry name" value="Cas5fv"/>
    <property type="match status" value="1"/>
</dbReference>
<sequence>MKIIIDYESSWQNSFLTGSNDEPVKKREFKASSKSKEAEDVKEISHNTILGILSRLIGDQRKLYQVKNNDDFYFKDMEISFQHTKHSKTWIEKAFLINKSENRPPQSSFIGVLKEDEPLFFSDYSATLWSVLDFTFEELLDFIINPKIRKIEKEVSVSHILNKVQFDIQPMEAVQFFQDKINLVKDKLTQEYKKEKPSDKRIESLHEQISRFENLANKENVVKFEKKLKDCLEVLEHLFPEESYVEKNNTIDPIRLYSAGLYVMVNELEQGGVDISKYISTRGTIKGFSKRNFNGVRDFLNPLMGNKKKTTHTPYNLTKASGQLEIILDIDLPKAMELKQMIDNAGVSSFYLGKKGLAYVSDIRLKQ</sequence>
<evidence type="ECO:0000259" key="1">
    <source>
        <dbReference type="Pfam" id="PF20158"/>
    </source>
</evidence>
<gene>
    <name evidence="2" type="ORF">SAMN02745664_102196</name>
</gene>
<dbReference type="STRING" id="34061.B0189_02775"/>
<organism evidence="2 3">
    <name type="scientific">Moraxella cuniculi DSM 21768</name>
    <dbReference type="NCBI Taxonomy" id="1122245"/>
    <lineage>
        <taxon>Bacteria</taxon>
        <taxon>Pseudomonadati</taxon>
        <taxon>Pseudomonadota</taxon>
        <taxon>Gammaproteobacteria</taxon>
        <taxon>Moraxellales</taxon>
        <taxon>Moraxellaceae</taxon>
        <taxon>Moraxella</taxon>
    </lineage>
</organism>
<dbReference type="InterPro" id="IPR045374">
    <property type="entry name" value="Cas5fv_helical"/>
</dbReference>
<name>A0A1N7DX10_9GAMM</name>
<dbReference type="EMBL" id="FTNU01000002">
    <property type="protein sequence ID" value="SIR80399.1"/>
    <property type="molecule type" value="Genomic_DNA"/>
</dbReference>
<evidence type="ECO:0000313" key="3">
    <source>
        <dbReference type="Proteomes" id="UP000187495"/>
    </source>
</evidence>
<dbReference type="Proteomes" id="UP000187495">
    <property type="component" value="Unassembled WGS sequence"/>
</dbReference>
<feature type="domain" description="Cas5fv helical" evidence="1">
    <location>
        <begin position="106"/>
        <end position="197"/>
    </location>
</feature>